<dbReference type="Proteomes" id="UP000789702">
    <property type="component" value="Unassembled WGS sequence"/>
</dbReference>
<comment type="caution">
    <text evidence="1">The sequence shown here is derived from an EMBL/GenBank/DDBJ whole genome shotgun (WGS) entry which is preliminary data.</text>
</comment>
<keyword evidence="2" id="KW-1185">Reference proteome</keyword>
<proteinExistence type="predicted"/>
<organism evidence="1 2">
    <name type="scientific">Dentiscutata heterogama</name>
    <dbReference type="NCBI Taxonomy" id="1316150"/>
    <lineage>
        <taxon>Eukaryota</taxon>
        <taxon>Fungi</taxon>
        <taxon>Fungi incertae sedis</taxon>
        <taxon>Mucoromycota</taxon>
        <taxon>Glomeromycotina</taxon>
        <taxon>Glomeromycetes</taxon>
        <taxon>Diversisporales</taxon>
        <taxon>Gigasporaceae</taxon>
        <taxon>Dentiscutata</taxon>
    </lineage>
</organism>
<evidence type="ECO:0000313" key="2">
    <source>
        <dbReference type="Proteomes" id="UP000789702"/>
    </source>
</evidence>
<gene>
    <name evidence="1" type="ORF">DHETER_LOCUS7308</name>
</gene>
<name>A0ACA9MQP3_9GLOM</name>
<feature type="non-terminal residue" evidence="1">
    <location>
        <position position="1"/>
    </location>
</feature>
<evidence type="ECO:0000313" key="1">
    <source>
        <dbReference type="EMBL" id="CAG8602554.1"/>
    </source>
</evidence>
<sequence length="46" mass="5558">YQLTQSFSIPEMRNNPSLSSKEQYTHYLFKALVTIRIIRKKILTIW</sequence>
<dbReference type="EMBL" id="CAJVPU010010133">
    <property type="protein sequence ID" value="CAG8602554.1"/>
    <property type="molecule type" value="Genomic_DNA"/>
</dbReference>
<reference evidence="1" key="1">
    <citation type="submission" date="2021-06" db="EMBL/GenBank/DDBJ databases">
        <authorList>
            <person name="Kallberg Y."/>
            <person name="Tangrot J."/>
            <person name="Rosling A."/>
        </authorList>
    </citation>
    <scope>NUCLEOTIDE SEQUENCE</scope>
    <source>
        <strain evidence="1">IL203A</strain>
    </source>
</reference>
<protein>
    <submittedName>
        <fullName evidence="1">4651_t:CDS:1</fullName>
    </submittedName>
</protein>
<accession>A0ACA9MQP3</accession>